<evidence type="ECO:0000256" key="2">
    <source>
        <dbReference type="ARBA" id="ARBA00022692"/>
    </source>
</evidence>
<keyword evidence="3 5" id="KW-1133">Transmembrane helix</keyword>
<dbReference type="AlphaFoldDB" id="A0A218VZN9"/>
<dbReference type="SUPFAM" id="SSF53167">
    <property type="entry name" value="Purine and uridine phosphorylases"/>
    <property type="match status" value="1"/>
</dbReference>
<dbReference type="GO" id="GO:0009116">
    <property type="term" value="P:nucleoside metabolic process"/>
    <property type="evidence" value="ECO:0007669"/>
    <property type="project" value="InterPro"/>
</dbReference>
<evidence type="ECO:0000256" key="1">
    <source>
        <dbReference type="ARBA" id="ARBA00004141"/>
    </source>
</evidence>
<proteinExistence type="predicted"/>
<name>A0A218VZN9_PUNGR</name>
<evidence type="ECO:0000256" key="4">
    <source>
        <dbReference type="ARBA" id="ARBA00023136"/>
    </source>
</evidence>
<dbReference type="InterPro" id="IPR000845">
    <property type="entry name" value="Nucleoside_phosphorylase_d"/>
</dbReference>
<organism evidence="7 8">
    <name type="scientific">Punica granatum</name>
    <name type="common">Pomegranate</name>
    <dbReference type="NCBI Taxonomy" id="22663"/>
    <lineage>
        <taxon>Eukaryota</taxon>
        <taxon>Viridiplantae</taxon>
        <taxon>Streptophyta</taxon>
        <taxon>Embryophyta</taxon>
        <taxon>Tracheophyta</taxon>
        <taxon>Spermatophyta</taxon>
        <taxon>Magnoliopsida</taxon>
        <taxon>eudicotyledons</taxon>
        <taxon>Gunneridae</taxon>
        <taxon>Pentapetalae</taxon>
        <taxon>rosids</taxon>
        <taxon>malvids</taxon>
        <taxon>Myrtales</taxon>
        <taxon>Lythraceae</taxon>
        <taxon>Punica</taxon>
    </lineage>
</organism>
<dbReference type="GO" id="GO:0003824">
    <property type="term" value="F:catalytic activity"/>
    <property type="evidence" value="ECO:0007669"/>
    <property type="project" value="InterPro"/>
</dbReference>
<sequence>MAFLIWLAGMDDSRAHGFLSESVFRKIDRINEAGAFLGIVIPNSFEMSPLIQSPSFVPDPKLPYLDLFGVLHYGIAGNANPNLQIGDVTIPRYWAHSGLWLWQRYGDGADDWLPFESSGDFNRKIGALNISEYNVGSDNKDGKSNLLNNVWLQEEEIYPVNGIPEQRQHVFWVPVDKHYFAVSEKLQGLEGVHLLQVQCNPVDMETAAVAVICYQQRTPFIALRSLSDLAGGGSALPNEASTFSNLAAQNDVDALIKFIDQLAIDPWKLCTVKQVEALKAPIKVMPIWSTRIMAAVSTNQSFPVIQMLTMMIWVTVNDRILVPFLVSLTSRPRGLSLKQRMGIRPVLSTMAMVVSALVERKRRAVAIHEGFANNLWGVTTMTAMWAVPQYCLLELAEGFNVIGQIEFYYSQFLKDMSSVAVALIMFGMGLEGLAGSLIVSVVDGVTERGGNVSG</sequence>
<dbReference type="GO" id="GO:0022857">
    <property type="term" value="F:transmembrane transporter activity"/>
    <property type="evidence" value="ECO:0007669"/>
    <property type="project" value="InterPro"/>
</dbReference>
<dbReference type="Proteomes" id="UP000197138">
    <property type="component" value="Unassembled WGS sequence"/>
</dbReference>
<comment type="caution">
    <text evidence="7">The sequence shown here is derived from an EMBL/GenBank/DDBJ whole genome shotgun (WGS) entry which is preliminary data.</text>
</comment>
<dbReference type="PANTHER" id="PTHR21234:SF42">
    <property type="entry name" value="PHOSPHORYLASE SUPERFAMILY PROTEIN"/>
    <property type="match status" value="1"/>
</dbReference>
<accession>A0A218VZN9</accession>
<evidence type="ECO:0000313" key="8">
    <source>
        <dbReference type="Proteomes" id="UP000197138"/>
    </source>
</evidence>
<dbReference type="InterPro" id="IPR000109">
    <property type="entry name" value="POT_fam"/>
</dbReference>
<reference evidence="8" key="1">
    <citation type="journal article" date="2017" name="Plant J.">
        <title>The pomegranate (Punica granatum L.) genome and the genomics of punicalagin biosynthesis.</title>
        <authorList>
            <person name="Qin G."/>
            <person name="Xu C."/>
            <person name="Ming R."/>
            <person name="Tang H."/>
            <person name="Guyot R."/>
            <person name="Kramer E.M."/>
            <person name="Hu Y."/>
            <person name="Yi X."/>
            <person name="Qi Y."/>
            <person name="Xu X."/>
            <person name="Gao Z."/>
            <person name="Pan H."/>
            <person name="Jian J."/>
            <person name="Tian Y."/>
            <person name="Yue Z."/>
            <person name="Xu Y."/>
        </authorList>
    </citation>
    <scope>NUCLEOTIDE SEQUENCE [LARGE SCALE GENOMIC DNA]</scope>
    <source>
        <strain evidence="8">cv. Dabenzi</strain>
    </source>
</reference>
<dbReference type="InterPro" id="IPR035994">
    <property type="entry name" value="Nucleoside_phosphorylase_sf"/>
</dbReference>
<gene>
    <name evidence="7" type="ORF">CDL15_Pgr015473</name>
</gene>
<dbReference type="Gene3D" id="1.20.1250.20">
    <property type="entry name" value="MFS general substrate transporter like domains"/>
    <property type="match status" value="1"/>
</dbReference>
<protein>
    <recommendedName>
        <fullName evidence="6">Nucleoside phosphorylase domain-containing protein</fullName>
    </recommendedName>
</protein>
<dbReference type="GO" id="GO:0016020">
    <property type="term" value="C:membrane"/>
    <property type="evidence" value="ECO:0007669"/>
    <property type="project" value="UniProtKB-SubCell"/>
</dbReference>
<evidence type="ECO:0000256" key="5">
    <source>
        <dbReference type="SAM" id="Phobius"/>
    </source>
</evidence>
<feature type="transmembrane region" description="Helical" evidence="5">
    <location>
        <begin position="341"/>
        <end position="358"/>
    </location>
</feature>
<dbReference type="Pfam" id="PF01048">
    <property type="entry name" value="PNP_UDP_1"/>
    <property type="match status" value="1"/>
</dbReference>
<dbReference type="PANTHER" id="PTHR21234">
    <property type="entry name" value="PURINE NUCLEOSIDE PHOSPHORYLASE"/>
    <property type="match status" value="1"/>
</dbReference>
<keyword evidence="4 5" id="KW-0472">Membrane</keyword>
<feature type="domain" description="Nucleoside phosphorylase" evidence="6">
    <location>
        <begin position="196"/>
        <end position="250"/>
    </location>
</feature>
<keyword evidence="2 5" id="KW-0812">Transmembrane</keyword>
<dbReference type="Pfam" id="PF00854">
    <property type="entry name" value="PTR2"/>
    <property type="match status" value="1"/>
</dbReference>
<evidence type="ECO:0000313" key="7">
    <source>
        <dbReference type="EMBL" id="OWM66047.1"/>
    </source>
</evidence>
<dbReference type="InterPro" id="IPR036259">
    <property type="entry name" value="MFS_trans_sf"/>
</dbReference>
<feature type="transmembrane region" description="Helical" evidence="5">
    <location>
        <begin position="419"/>
        <end position="442"/>
    </location>
</feature>
<evidence type="ECO:0000256" key="3">
    <source>
        <dbReference type="ARBA" id="ARBA00022989"/>
    </source>
</evidence>
<comment type="subcellular location">
    <subcellularLocation>
        <location evidence="1">Membrane</location>
        <topology evidence="1">Multi-pass membrane protein</topology>
    </subcellularLocation>
</comment>
<evidence type="ECO:0000259" key="6">
    <source>
        <dbReference type="Pfam" id="PF01048"/>
    </source>
</evidence>
<dbReference type="EMBL" id="MTKT01005556">
    <property type="protein sequence ID" value="OWM66047.1"/>
    <property type="molecule type" value="Genomic_DNA"/>
</dbReference>